<dbReference type="Gene3D" id="3.40.630.30">
    <property type="match status" value="1"/>
</dbReference>
<dbReference type="InterPro" id="IPR016181">
    <property type="entry name" value="Acyl_CoA_acyltransferase"/>
</dbReference>
<protein>
    <recommendedName>
        <fullName evidence="1">N-acetyltransferase domain-containing protein</fullName>
    </recommendedName>
</protein>
<dbReference type="AlphaFoldDB" id="A0A6J4U0W9"/>
<gene>
    <name evidence="2" type="ORF">AVDCRST_MAG73-1334</name>
</gene>
<feature type="domain" description="N-acetyltransferase" evidence="1">
    <location>
        <begin position="10"/>
        <end position="153"/>
    </location>
</feature>
<name>A0A6J4U0W9_9BACT</name>
<evidence type="ECO:0000259" key="1">
    <source>
        <dbReference type="PROSITE" id="PS51186"/>
    </source>
</evidence>
<dbReference type="Pfam" id="PF00583">
    <property type="entry name" value="Acetyltransf_1"/>
    <property type="match status" value="1"/>
</dbReference>
<dbReference type="GO" id="GO:0016747">
    <property type="term" value="F:acyltransferase activity, transferring groups other than amino-acyl groups"/>
    <property type="evidence" value="ECO:0007669"/>
    <property type="project" value="InterPro"/>
</dbReference>
<proteinExistence type="predicted"/>
<dbReference type="CDD" id="cd04301">
    <property type="entry name" value="NAT_SF"/>
    <property type="match status" value="1"/>
</dbReference>
<dbReference type="SUPFAM" id="SSF55729">
    <property type="entry name" value="Acyl-CoA N-acyltransferases (Nat)"/>
    <property type="match status" value="1"/>
</dbReference>
<evidence type="ECO:0000313" key="2">
    <source>
        <dbReference type="EMBL" id="CAA9535364.1"/>
    </source>
</evidence>
<dbReference type="PROSITE" id="PS51186">
    <property type="entry name" value="GNAT"/>
    <property type="match status" value="1"/>
</dbReference>
<accession>A0A6J4U0W9</accession>
<reference evidence="2" key="1">
    <citation type="submission" date="2020-02" db="EMBL/GenBank/DDBJ databases">
        <authorList>
            <person name="Meier V. D."/>
        </authorList>
    </citation>
    <scope>NUCLEOTIDE SEQUENCE</scope>
    <source>
        <strain evidence="2">AVDCRST_MAG73</strain>
    </source>
</reference>
<sequence>MRPWERDLFLRLSELYLYDFSEFEGWSVQESGLYSRNRWSELLLETPGRDALLLRVRGEPAGFAVVDPRSPLPGGDRHRYVAEFLVLRKFRRGGYGEAMARALFDRYPGHWHILQVPKNAAAQRFWRRVIGAYTGDRFTEHVAEDGDLVQTFDTADKVIR</sequence>
<organism evidence="2">
    <name type="scientific">uncultured Thermomicrobiales bacterium</name>
    <dbReference type="NCBI Taxonomy" id="1645740"/>
    <lineage>
        <taxon>Bacteria</taxon>
        <taxon>Pseudomonadati</taxon>
        <taxon>Thermomicrobiota</taxon>
        <taxon>Thermomicrobia</taxon>
        <taxon>Thermomicrobiales</taxon>
        <taxon>environmental samples</taxon>
    </lineage>
</organism>
<dbReference type="EMBL" id="CADCWE010000084">
    <property type="protein sequence ID" value="CAA9535364.1"/>
    <property type="molecule type" value="Genomic_DNA"/>
</dbReference>
<dbReference type="InterPro" id="IPR000182">
    <property type="entry name" value="GNAT_dom"/>
</dbReference>